<dbReference type="PANTHER" id="PTHR13452">
    <property type="entry name" value="THUMP DOMAIN CONTAINING PROTEIN 1-RELATED"/>
    <property type="match status" value="1"/>
</dbReference>
<reference evidence="3" key="1">
    <citation type="submission" date="2015-07" db="EMBL/GenBank/DDBJ databases">
        <title>Transcriptome Assembly of Anthurium amnicola.</title>
        <authorList>
            <person name="Suzuki J."/>
        </authorList>
    </citation>
    <scope>NUCLEOTIDE SEQUENCE</scope>
</reference>
<dbReference type="EMBL" id="GDJX01003564">
    <property type="protein sequence ID" value="JAT64372.1"/>
    <property type="molecule type" value="Transcribed_RNA"/>
</dbReference>
<sequence length="353" mass="39087">MEKIEEAVEVRPRGEEEGSEDDGEGSVLSPWEQHSSVISLPRFDYRTPALLLEKPYSGFLITCPIKREKSATKEAISIIEKLCFRSGVASENFEPSDSDVATKKRKVCLEETNKECASSTYKNDVKSAEVSPGQIGEDSNISHSNASEMVSKLLNLSLVKLTRSGLLLFTFTPDRCISTVDILSRIFHSLGSGKLKSPLWCHRIFPIQETCILNENNLSVVVSKLVQYYLVNEHNELKRPVKFAVGYNRRGLEQMQIKNKKSTVEVSDAMTLLDRDQCFKVVAKAVKDVIVDSTVDLKSPELAVLVELLPISGVVPESPVAGVSILPHNLITTKPRLSVKALMSVAKATKRNV</sequence>
<dbReference type="PANTHER" id="PTHR13452:SF13">
    <property type="entry name" value="OS02G0672400 PROTEIN"/>
    <property type="match status" value="1"/>
</dbReference>
<dbReference type="EMBL" id="GDJX01008178">
    <property type="protein sequence ID" value="JAT59758.1"/>
    <property type="molecule type" value="Transcribed_RNA"/>
</dbReference>
<feature type="region of interest" description="Disordered" evidence="1">
    <location>
        <begin position="1"/>
        <end position="30"/>
    </location>
</feature>
<evidence type="ECO:0000256" key="1">
    <source>
        <dbReference type="SAM" id="MobiDB-lite"/>
    </source>
</evidence>
<dbReference type="SUPFAM" id="SSF143437">
    <property type="entry name" value="THUMP domain-like"/>
    <property type="match status" value="1"/>
</dbReference>
<accession>A0A1D1ZBW7</accession>
<feature type="compositionally biased region" description="Basic and acidic residues" evidence="1">
    <location>
        <begin position="1"/>
        <end position="16"/>
    </location>
</feature>
<protein>
    <submittedName>
        <fullName evidence="3">THUMP domain-containing protein 1</fullName>
    </submittedName>
</protein>
<dbReference type="InterPro" id="IPR040183">
    <property type="entry name" value="THUMPD1-like"/>
</dbReference>
<evidence type="ECO:0000313" key="2">
    <source>
        <dbReference type="EMBL" id="JAT59758.1"/>
    </source>
</evidence>
<dbReference type="GO" id="GO:0006400">
    <property type="term" value="P:tRNA modification"/>
    <property type="evidence" value="ECO:0007669"/>
    <property type="project" value="InterPro"/>
</dbReference>
<evidence type="ECO:0000313" key="3">
    <source>
        <dbReference type="EMBL" id="JAT64372.1"/>
    </source>
</evidence>
<organism evidence="3">
    <name type="scientific">Anthurium amnicola</name>
    <dbReference type="NCBI Taxonomy" id="1678845"/>
    <lineage>
        <taxon>Eukaryota</taxon>
        <taxon>Viridiplantae</taxon>
        <taxon>Streptophyta</taxon>
        <taxon>Embryophyta</taxon>
        <taxon>Tracheophyta</taxon>
        <taxon>Spermatophyta</taxon>
        <taxon>Magnoliopsida</taxon>
        <taxon>Liliopsida</taxon>
        <taxon>Araceae</taxon>
        <taxon>Pothoideae</taxon>
        <taxon>Potheae</taxon>
        <taxon>Anthurium</taxon>
    </lineage>
</organism>
<gene>
    <name evidence="3" type="primary">CG15014_0</name>
    <name evidence="2" type="synonym">CG15014_2</name>
    <name evidence="2" type="ORF">g.48834</name>
    <name evidence="3" type="ORF">g.48838</name>
</gene>
<dbReference type="AlphaFoldDB" id="A0A1D1ZBW7"/>
<proteinExistence type="predicted"/>
<dbReference type="GO" id="GO:0003723">
    <property type="term" value="F:RNA binding"/>
    <property type="evidence" value="ECO:0007669"/>
    <property type="project" value="InterPro"/>
</dbReference>
<name>A0A1D1ZBW7_9ARAE</name>